<feature type="non-terminal residue" evidence="3">
    <location>
        <position position="414"/>
    </location>
</feature>
<gene>
    <name evidence="3" type="ORF">NTEN_LOCUS341</name>
</gene>
<dbReference type="InterPro" id="IPR051965">
    <property type="entry name" value="ChromReg_NeuronalGeneExpr"/>
</dbReference>
<dbReference type="PANTHER" id="PTHR46040">
    <property type="entry name" value="HIGH MOBILITY GROUP PROTEIN 2"/>
    <property type="match status" value="1"/>
</dbReference>
<dbReference type="Gene3D" id="3.40.50.10190">
    <property type="entry name" value="BRCT domain"/>
    <property type="match status" value="1"/>
</dbReference>
<name>A0A6H5FTN1_9HEMI</name>
<keyword evidence="4" id="KW-1185">Reference proteome</keyword>
<keyword evidence="1" id="KW-0238">DNA-binding</keyword>
<organism evidence="3 4">
    <name type="scientific">Nesidiocoris tenuis</name>
    <dbReference type="NCBI Taxonomy" id="355587"/>
    <lineage>
        <taxon>Eukaryota</taxon>
        <taxon>Metazoa</taxon>
        <taxon>Ecdysozoa</taxon>
        <taxon>Arthropoda</taxon>
        <taxon>Hexapoda</taxon>
        <taxon>Insecta</taxon>
        <taxon>Pterygota</taxon>
        <taxon>Neoptera</taxon>
        <taxon>Paraneoptera</taxon>
        <taxon>Hemiptera</taxon>
        <taxon>Heteroptera</taxon>
        <taxon>Panheteroptera</taxon>
        <taxon>Cimicomorpha</taxon>
        <taxon>Miridae</taxon>
        <taxon>Dicyphina</taxon>
        <taxon>Nesidiocoris</taxon>
    </lineage>
</organism>
<evidence type="ECO:0000256" key="2">
    <source>
        <dbReference type="ARBA" id="ARBA00023242"/>
    </source>
</evidence>
<dbReference type="GO" id="GO:0003677">
    <property type="term" value="F:DNA binding"/>
    <property type="evidence" value="ECO:0007669"/>
    <property type="project" value="UniProtKB-KW"/>
</dbReference>
<proteinExistence type="predicted"/>
<dbReference type="GO" id="GO:0005634">
    <property type="term" value="C:nucleus"/>
    <property type="evidence" value="ECO:0007669"/>
    <property type="project" value="TreeGrafter"/>
</dbReference>
<dbReference type="PANTHER" id="PTHR46040:SF3">
    <property type="entry name" value="HIGH MOBILITY GROUP PROTEIN 2"/>
    <property type="match status" value="1"/>
</dbReference>
<dbReference type="GO" id="GO:0010468">
    <property type="term" value="P:regulation of gene expression"/>
    <property type="evidence" value="ECO:0007669"/>
    <property type="project" value="TreeGrafter"/>
</dbReference>
<evidence type="ECO:0000313" key="3">
    <source>
        <dbReference type="EMBL" id="CAA9993365.1"/>
    </source>
</evidence>
<protein>
    <recommendedName>
        <fullName evidence="5">BRCT domain-containing protein</fullName>
    </recommendedName>
</protein>
<dbReference type="EMBL" id="CADCXU010000397">
    <property type="protein sequence ID" value="CAA9993365.1"/>
    <property type="molecule type" value="Genomic_DNA"/>
</dbReference>
<dbReference type="OrthoDB" id="3213154at2759"/>
<accession>A0A6H5FTN1</accession>
<evidence type="ECO:0008006" key="5">
    <source>
        <dbReference type="Google" id="ProtNLM"/>
    </source>
</evidence>
<evidence type="ECO:0000313" key="4">
    <source>
        <dbReference type="Proteomes" id="UP000479000"/>
    </source>
</evidence>
<keyword evidence="2" id="KW-0539">Nucleus</keyword>
<reference evidence="3 4" key="1">
    <citation type="submission" date="2020-02" db="EMBL/GenBank/DDBJ databases">
        <authorList>
            <person name="Ferguson B K."/>
        </authorList>
    </citation>
    <scope>NUCLEOTIDE SEQUENCE [LARGE SCALE GENOMIC DNA]</scope>
</reference>
<dbReference type="AlphaFoldDB" id="A0A6H5FTN1"/>
<dbReference type="Proteomes" id="UP000479000">
    <property type="component" value="Unassembled WGS sequence"/>
</dbReference>
<dbReference type="InterPro" id="IPR036420">
    <property type="entry name" value="BRCT_dom_sf"/>
</dbReference>
<sequence>MKKRHDFATFSGITHTPAPLDPDEADPFDAAGVMLQIIATERQFDDSVADEEPNWKAQSARDVRGKGQDAVLNMICWRASGTVSTSVIICAPWRLKDSLDADSLLPADLYEIARPILVNSRLEYVSRRARINHETLKPKLFTGGQFHILTTPQQKITSDEKEKLAKLIQAGGGTLLAREPKTTRIDQDGATLFHAPEGSMFEKCSVFILFKKSPPEPMYSLPHMKHVSVQWAYLTAAEQDRERYAQELAAYKQSDAYRIFSEQQQVVKKVKEENEENSFQEPENNEMNGYDIPIFTEDFLDHNKSREIELRQLRKSNTDYEQQNATIQTYIAGLHSSIEKLTVETQQQRSNNNALTQHLANLRSTFANVLTPINVPSKSRRQFLNEVHFSDRIFKFVCYADQNWTSVWVIVSCG</sequence>
<evidence type="ECO:0000256" key="1">
    <source>
        <dbReference type="ARBA" id="ARBA00023125"/>
    </source>
</evidence>